<keyword evidence="4 7" id="KW-0812">Transmembrane</keyword>
<accession>A0A6L6JES1</accession>
<dbReference type="NCBIfam" id="TIGR00786">
    <property type="entry name" value="dctM"/>
    <property type="match status" value="1"/>
</dbReference>
<feature type="transmembrane region" description="Helical" evidence="7">
    <location>
        <begin position="355"/>
        <end position="376"/>
    </location>
</feature>
<comment type="similarity">
    <text evidence="7">Belongs to the TRAP transporter large permease family.</text>
</comment>
<evidence type="ECO:0000256" key="7">
    <source>
        <dbReference type="RuleBase" id="RU369079"/>
    </source>
</evidence>
<gene>
    <name evidence="9" type="ORF">GL286_15210</name>
</gene>
<proteinExistence type="inferred from homology"/>
<dbReference type="PIRSF" id="PIRSF006066">
    <property type="entry name" value="HI0050"/>
    <property type="match status" value="1"/>
</dbReference>
<evidence type="ECO:0000256" key="3">
    <source>
        <dbReference type="ARBA" id="ARBA00022519"/>
    </source>
</evidence>
<dbReference type="AlphaFoldDB" id="A0A6L6JES1"/>
<feature type="transmembrane region" description="Helical" evidence="7">
    <location>
        <begin position="76"/>
        <end position="94"/>
    </location>
</feature>
<comment type="subcellular location">
    <subcellularLocation>
        <location evidence="1 7">Cell inner membrane</location>
        <topology evidence="1 7">Multi-pass membrane protein</topology>
    </subcellularLocation>
</comment>
<dbReference type="GO" id="GO:0022857">
    <property type="term" value="F:transmembrane transporter activity"/>
    <property type="evidence" value="ECO:0007669"/>
    <property type="project" value="UniProtKB-UniRule"/>
</dbReference>
<feature type="transmembrane region" description="Helical" evidence="7">
    <location>
        <begin position="212"/>
        <end position="235"/>
    </location>
</feature>
<comment type="caution">
    <text evidence="7">Lacks conserved residue(s) required for the propagation of feature annotation.</text>
</comment>
<organism evidence="9 10">
    <name type="scientific">Paracoccus aestuariivivens</name>
    <dbReference type="NCBI Taxonomy" id="1820333"/>
    <lineage>
        <taxon>Bacteria</taxon>
        <taxon>Pseudomonadati</taxon>
        <taxon>Pseudomonadota</taxon>
        <taxon>Alphaproteobacteria</taxon>
        <taxon>Rhodobacterales</taxon>
        <taxon>Paracoccaceae</taxon>
        <taxon>Paracoccus</taxon>
    </lineage>
</organism>
<feature type="transmembrane region" description="Helical" evidence="7">
    <location>
        <begin position="271"/>
        <end position="293"/>
    </location>
</feature>
<reference evidence="9 10" key="1">
    <citation type="submission" date="2019-11" db="EMBL/GenBank/DDBJ databases">
        <authorList>
            <person name="Dong K."/>
        </authorList>
    </citation>
    <scope>NUCLEOTIDE SEQUENCE [LARGE SCALE GENOMIC DNA]</scope>
    <source>
        <strain evidence="9 10">NBRC 111993</strain>
    </source>
</reference>
<evidence type="ECO:0000256" key="5">
    <source>
        <dbReference type="ARBA" id="ARBA00022989"/>
    </source>
</evidence>
<dbReference type="GO" id="GO:0005886">
    <property type="term" value="C:plasma membrane"/>
    <property type="evidence" value="ECO:0007669"/>
    <property type="project" value="UniProtKB-SubCell"/>
</dbReference>
<feature type="transmembrane region" description="Helical" evidence="7">
    <location>
        <begin position="133"/>
        <end position="159"/>
    </location>
</feature>
<sequence length="428" mass="44778">MLVIAVAFIALLAMGVPVVFVLGASAVLALVTTTDVPVTIVSQRVFAGLNTFTLMAIPFFVFAGVIMDAGGISRRIVAFASALIGWIVGSLYQVSCVAAAGLAAISGSGSADTAAISAIMQPQLRRRGYDVDFGAALIACAGSLAQVIPPSLTMVILAVVSNVSIGALFVAGIVPGFLCIFLLMVCAYVFARKGGETYRETEPFTVSRLIRTGWAALPAAGMPVLILGGILGGAFTPTEAAAVSAFYGLLIGVFVYRELTPRQLPALILRTVSLSAAVMLIIGTASVFSWLIANAQVPQMLGEWLISVSSSPVVFLLIVNVLLLFVGMFMETIAAILILVPVLAPIANQLGIDPIHFSLVVIMNFAIGTVTPPYGVSLFVASSVAGRTVMQVTRRLGMPLLAMFIVLLAVTYISDVSLFLPRMFGLIE</sequence>
<keyword evidence="6 7" id="KW-0472">Membrane</keyword>
<dbReference type="PANTHER" id="PTHR33362:SF2">
    <property type="entry name" value="TRAP TRANSPORTER LARGE PERMEASE PROTEIN"/>
    <property type="match status" value="1"/>
</dbReference>
<feature type="transmembrane region" description="Helical" evidence="7">
    <location>
        <begin position="165"/>
        <end position="191"/>
    </location>
</feature>
<dbReference type="Proteomes" id="UP000478183">
    <property type="component" value="Unassembled WGS sequence"/>
</dbReference>
<keyword evidence="10" id="KW-1185">Reference proteome</keyword>
<dbReference type="Pfam" id="PF06808">
    <property type="entry name" value="DctM"/>
    <property type="match status" value="1"/>
</dbReference>
<protein>
    <recommendedName>
        <fullName evidence="7">TRAP transporter large permease protein</fullName>
    </recommendedName>
</protein>
<name>A0A6L6JES1_9RHOB</name>
<evidence type="ECO:0000313" key="10">
    <source>
        <dbReference type="Proteomes" id="UP000478183"/>
    </source>
</evidence>
<evidence type="ECO:0000256" key="4">
    <source>
        <dbReference type="ARBA" id="ARBA00022692"/>
    </source>
</evidence>
<keyword evidence="3 7" id="KW-0997">Cell inner membrane</keyword>
<evidence type="ECO:0000313" key="9">
    <source>
        <dbReference type="EMBL" id="MTH79077.1"/>
    </source>
</evidence>
<evidence type="ECO:0000256" key="1">
    <source>
        <dbReference type="ARBA" id="ARBA00004429"/>
    </source>
</evidence>
<keyword evidence="2" id="KW-1003">Cell membrane</keyword>
<dbReference type="EMBL" id="WMIE01000010">
    <property type="protein sequence ID" value="MTH79077.1"/>
    <property type="molecule type" value="Genomic_DNA"/>
</dbReference>
<evidence type="ECO:0000259" key="8">
    <source>
        <dbReference type="Pfam" id="PF06808"/>
    </source>
</evidence>
<evidence type="ECO:0000256" key="2">
    <source>
        <dbReference type="ARBA" id="ARBA00022475"/>
    </source>
</evidence>
<dbReference type="InterPro" id="IPR004681">
    <property type="entry name" value="TRAP_DctM"/>
</dbReference>
<comment type="caution">
    <text evidence="9">The sequence shown here is derived from an EMBL/GenBank/DDBJ whole genome shotgun (WGS) entry which is preliminary data.</text>
</comment>
<evidence type="ECO:0000256" key="6">
    <source>
        <dbReference type="ARBA" id="ARBA00023136"/>
    </source>
</evidence>
<feature type="domain" description="TRAP C4-dicarboxylate transport system permease DctM subunit" evidence="8">
    <location>
        <begin position="6"/>
        <end position="412"/>
    </location>
</feature>
<feature type="transmembrane region" description="Helical" evidence="7">
    <location>
        <begin position="313"/>
        <end position="343"/>
    </location>
</feature>
<feature type="transmembrane region" description="Helical" evidence="7">
    <location>
        <begin position="396"/>
        <end position="420"/>
    </location>
</feature>
<dbReference type="PANTHER" id="PTHR33362">
    <property type="entry name" value="SIALIC ACID TRAP TRANSPORTER PERMEASE PROTEIN SIAT-RELATED"/>
    <property type="match status" value="1"/>
</dbReference>
<dbReference type="InterPro" id="IPR010656">
    <property type="entry name" value="DctM"/>
</dbReference>
<feature type="transmembrane region" description="Helical" evidence="7">
    <location>
        <begin position="241"/>
        <end position="259"/>
    </location>
</feature>
<dbReference type="RefSeq" id="WP_155096435.1">
    <property type="nucleotide sequence ID" value="NZ_WMIE01000010.1"/>
</dbReference>
<keyword evidence="5 7" id="KW-1133">Transmembrane helix</keyword>
<keyword evidence="7" id="KW-0813">Transport</keyword>
<comment type="function">
    <text evidence="7">Part of the tripartite ATP-independent periplasmic (TRAP) transport system.</text>
</comment>
<feature type="transmembrane region" description="Helical" evidence="7">
    <location>
        <begin position="45"/>
        <end position="67"/>
    </location>
</feature>
<dbReference type="OrthoDB" id="9790209at2"/>
<comment type="subunit">
    <text evidence="7">The complex comprises the extracytoplasmic solute receptor protein and the two transmembrane proteins.</text>
</comment>